<comment type="similarity">
    <text evidence="7">Belongs to the LAMP family.</text>
</comment>
<dbReference type="GO" id="GO:0005765">
    <property type="term" value="C:lysosomal membrane"/>
    <property type="evidence" value="ECO:0007669"/>
    <property type="project" value="TreeGrafter"/>
</dbReference>
<dbReference type="AlphaFoldDB" id="A0A5K3EV90"/>
<evidence type="ECO:0000256" key="7">
    <source>
        <dbReference type="PROSITE-ProRule" id="PRU00740"/>
    </source>
</evidence>
<evidence type="ECO:0000256" key="2">
    <source>
        <dbReference type="ARBA" id="ARBA00022692"/>
    </source>
</evidence>
<keyword evidence="2 7" id="KW-0812">Transmembrane</keyword>
<dbReference type="PANTHER" id="PTHR11506:SF35">
    <property type="entry name" value="LYSOSOME-ASSOCIATED MEMBRANE GLYCOPROTEIN 5"/>
    <property type="match status" value="1"/>
</dbReference>
<evidence type="ECO:0000256" key="1">
    <source>
        <dbReference type="ARBA" id="ARBA00004251"/>
    </source>
</evidence>
<keyword evidence="5 7" id="KW-0472">Membrane</keyword>
<reference evidence="10" key="1">
    <citation type="submission" date="2019-11" db="UniProtKB">
        <authorList>
            <consortium name="WormBaseParasite"/>
        </authorList>
    </citation>
    <scope>IDENTIFICATION</scope>
</reference>
<dbReference type="InterPro" id="IPR002000">
    <property type="entry name" value="Lysosome-assoc_membr_glycop"/>
</dbReference>
<dbReference type="GO" id="GO:0005886">
    <property type="term" value="C:plasma membrane"/>
    <property type="evidence" value="ECO:0007669"/>
    <property type="project" value="TreeGrafter"/>
</dbReference>
<dbReference type="PROSITE" id="PS51407">
    <property type="entry name" value="LAMP_3"/>
    <property type="match status" value="1"/>
</dbReference>
<feature type="signal peptide" evidence="9">
    <location>
        <begin position="1"/>
        <end position="34"/>
    </location>
</feature>
<dbReference type="WBParaSite" id="MCU_003377-RA">
    <property type="protein sequence ID" value="MCU_003377-RA"/>
    <property type="gene ID" value="MCU_003377"/>
</dbReference>
<proteinExistence type="inferred from homology"/>
<evidence type="ECO:0000256" key="6">
    <source>
        <dbReference type="ARBA" id="ARBA00023180"/>
    </source>
</evidence>
<evidence type="ECO:0000313" key="10">
    <source>
        <dbReference type="WBParaSite" id="MCU_003377-RA"/>
    </source>
</evidence>
<accession>A0A5K3EV90</accession>
<name>A0A5K3EV90_MESCO</name>
<keyword evidence="4 8" id="KW-1133">Transmembrane helix</keyword>
<dbReference type="GO" id="GO:0031902">
    <property type="term" value="C:late endosome membrane"/>
    <property type="evidence" value="ECO:0007669"/>
    <property type="project" value="TreeGrafter"/>
</dbReference>
<feature type="transmembrane region" description="Helical" evidence="8">
    <location>
        <begin position="229"/>
        <end position="251"/>
    </location>
</feature>
<dbReference type="Gene3D" id="2.40.160.110">
    <property type="match status" value="1"/>
</dbReference>
<feature type="chain" id="PRO_5024391032" evidence="9">
    <location>
        <begin position="35"/>
        <end position="263"/>
    </location>
</feature>
<comment type="caution">
    <text evidence="7">Lacks conserved residue(s) required for the propagation of feature annotation.</text>
</comment>
<evidence type="ECO:0000256" key="5">
    <source>
        <dbReference type="ARBA" id="ARBA00023136"/>
    </source>
</evidence>
<evidence type="ECO:0000256" key="8">
    <source>
        <dbReference type="SAM" id="Phobius"/>
    </source>
</evidence>
<dbReference type="GO" id="GO:0072594">
    <property type="term" value="P:establishment of protein localization to organelle"/>
    <property type="evidence" value="ECO:0007669"/>
    <property type="project" value="TreeGrafter"/>
</dbReference>
<dbReference type="PANTHER" id="PTHR11506">
    <property type="entry name" value="LYSOSOME-ASSOCIATED MEMBRANE GLYCOPROTEIN"/>
    <property type="match status" value="1"/>
</dbReference>
<keyword evidence="6" id="KW-0325">Glycoprotein</keyword>
<evidence type="ECO:0000256" key="9">
    <source>
        <dbReference type="SAM" id="SignalP"/>
    </source>
</evidence>
<dbReference type="PRINTS" id="PR00336">
    <property type="entry name" value="LYSASSOCTDMP"/>
</dbReference>
<sequence>MSIGGCPTVWCRLFRSHPFAAIILLLLTFSTTSGTLSGTTTTPAPDNIPKFVLTDGGITCIILQAKLELLVPYFDGKSNQTKPFAVYSNASVTGKCGTDNEIIILQWIPYLSEGKFNLTMDFSKVPRSPSKSEGIIIRNITFQYNLSSKVFPNTNETGVFTVSSNGSFFETPASTGYTCTGQQNITLFGKRDVVFGVSFLHMEAFRNSSSTDFSNKTVDCIVTPGNNSIVPILVGVTAAILIALAITAFVIGNRRRAQGYQSI</sequence>
<keyword evidence="3 9" id="KW-0732">Signal</keyword>
<comment type="subcellular location">
    <subcellularLocation>
        <location evidence="1">Cell membrane</location>
        <topology evidence="1">Single-pass type I membrane protein</topology>
    </subcellularLocation>
    <subcellularLocation>
        <location evidence="7">Membrane</location>
        <topology evidence="7">Single-pass type I membrane protein</topology>
    </subcellularLocation>
</comment>
<organism evidence="10">
    <name type="scientific">Mesocestoides corti</name>
    <name type="common">Flatworm</name>
    <dbReference type="NCBI Taxonomy" id="53468"/>
    <lineage>
        <taxon>Eukaryota</taxon>
        <taxon>Metazoa</taxon>
        <taxon>Spiralia</taxon>
        <taxon>Lophotrochozoa</taxon>
        <taxon>Platyhelminthes</taxon>
        <taxon>Cestoda</taxon>
        <taxon>Eucestoda</taxon>
        <taxon>Cyclophyllidea</taxon>
        <taxon>Mesocestoididae</taxon>
        <taxon>Mesocestoides</taxon>
    </lineage>
</organism>
<protein>
    <submittedName>
        <fullName evidence="10">Lysosome-associated membrane glycoprotein 1</fullName>
    </submittedName>
</protein>
<evidence type="ECO:0000256" key="4">
    <source>
        <dbReference type="ARBA" id="ARBA00022989"/>
    </source>
</evidence>
<evidence type="ECO:0000256" key="3">
    <source>
        <dbReference type="ARBA" id="ARBA00022729"/>
    </source>
</evidence>